<keyword evidence="9" id="KW-1185">Reference proteome</keyword>
<evidence type="ECO:0000313" key="8">
    <source>
        <dbReference type="EMBL" id="RUS21313.1"/>
    </source>
</evidence>
<dbReference type="InterPro" id="IPR036259">
    <property type="entry name" value="MFS_trans_sf"/>
</dbReference>
<dbReference type="GO" id="GO:0012505">
    <property type="term" value="C:endomembrane system"/>
    <property type="evidence" value="ECO:0007669"/>
    <property type="project" value="UniProtKB-SubCell"/>
</dbReference>
<keyword evidence="7" id="KW-0029">Amino-acid transport</keyword>
<dbReference type="GO" id="GO:0006865">
    <property type="term" value="P:amino acid transport"/>
    <property type="evidence" value="ECO:0007669"/>
    <property type="project" value="UniProtKB-KW"/>
</dbReference>
<comment type="caution">
    <text evidence="7">Lacks conserved residue(s) required for the propagation of feature annotation.</text>
</comment>
<evidence type="ECO:0000256" key="2">
    <source>
        <dbReference type="ARBA" id="ARBA00006978"/>
    </source>
</evidence>
<feature type="transmembrane region" description="Helical" evidence="7">
    <location>
        <begin position="30"/>
        <end position="50"/>
    </location>
</feature>
<gene>
    <name evidence="8" type="ORF">BC938DRAFT_475434</name>
</gene>
<organism evidence="8 9">
    <name type="scientific">Jimgerdemannia flammicorona</name>
    <dbReference type="NCBI Taxonomy" id="994334"/>
    <lineage>
        <taxon>Eukaryota</taxon>
        <taxon>Fungi</taxon>
        <taxon>Fungi incertae sedis</taxon>
        <taxon>Mucoromycota</taxon>
        <taxon>Mucoromycotina</taxon>
        <taxon>Endogonomycetes</taxon>
        <taxon>Endogonales</taxon>
        <taxon>Endogonaceae</taxon>
        <taxon>Jimgerdemannia</taxon>
    </lineage>
</organism>
<dbReference type="SUPFAM" id="SSF103473">
    <property type="entry name" value="MFS general substrate transporter"/>
    <property type="match status" value="1"/>
</dbReference>
<keyword evidence="7" id="KW-0926">Vacuole</keyword>
<evidence type="ECO:0000256" key="4">
    <source>
        <dbReference type="ARBA" id="ARBA00022692"/>
    </source>
</evidence>
<feature type="non-terminal residue" evidence="8">
    <location>
        <position position="1"/>
    </location>
</feature>
<keyword evidence="6 7" id="KW-0472">Membrane</keyword>
<dbReference type="EMBL" id="RBNJ01020635">
    <property type="protein sequence ID" value="RUS21313.1"/>
    <property type="molecule type" value="Genomic_DNA"/>
</dbReference>
<dbReference type="PANTHER" id="PTHR23519:SF1">
    <property type="entry name" value="AUTOPHAGY-RELATED PROTEIN 22"/>
    <property type="match status" value="1"/>
</dbReference>
<proteinExistence type="inferred from homology"/>
<evidence type="ECO:0000313" key="9">
    <source>
        <dbReference type="Proteomes" id="UP000274822"/>
    </source>
</evidence>
<dbReference type="Gene3D" id="1.20.1250.20">
    <property type="entry name" value="MFS general substrate transporter like domains"/>
    <property type="match status" value="1"/>
</dbReference>
<protein>
    <recommendedName>
        <fullName evidence="7">Autophagy-related protein</fullName>
    </recommendedName>
</protein>
<dbReference type="PANTHER" id="PTHR23519">
    <property type="entry name" value="AUTOPHAGY-RELATED PROTEIN 22"/>
    <property type="match status" value="1"/>
</dbReference>
<keyword evidence="3 7" id="KW-0813">Transport</keyword>
<dbReference type="Proteomes" id="UP000274822">
    <property type="component" value="Unassembled WGS sequence"/>
</dbReference>
<dbReference type="Pfam" id="PF11700">
    <property type="entry name" value="ATG22"/>
    <property type="match status" value="1"/>
</dbReference>
<accession>A0A433PUS1</accession>
<feature type="transmembrane region" description="Helical" evidence="7">
    <location>
        <begin position="198"/>
        <end position="217"/>
    </location>
</feature>
<comment type="similarity">
    <text evidence="2 7">Belongs to the ATG22 family.</text>
</comment>
<name>A0A433PUS1_9FUNG</name>
<dbReference type="GO" id="GO:0006914">
    <property type="term" value="P:autophagy"/>
    <property type="evidence" value="ECO:0007669"/>
    <property type="project" value="UniProtKB-KW"/>
</dbReference>
<keyword evidence="5 7" id="KW-1133">Transmembrane helix</keyword>
<sequence>IGETQLKFLFSTVSHTIIQSRRLSETFKFLIAWFLLSDGVNTVFYIALFFAKKEIGMNNTEVRIRTLITAALIIPVGAIVGVYAFNGLQRLFHISTKTMILIVGAGYCLLPIWGLVGFLTEDFGLKSKAEIYAASALDGLLLGAVQSFCRVLFSELLPAGHENEFFALYEITDKGSSWLGPLIVGGINSAGHTLRVGFWWVFATLVVPVVLIAFVNVEKGKREALQFSVAERKKRQVKWGK</sequence>
<keyword evidence="7" id="KW-0072">Autophagy</keyword>
<comment type="caution">
    <text evidence="8">The sequence shown here is derived from an EMBL/GenBank/DDBJ whole genome shotgun (WGS) entry which is preliminary data.</text>
</comment>
<evidence type="ECO:0000256" key="7">
    <source>
        <dbReference type="RuleBase" id="RU363073"/>
    </source>
</evidence>
<dbReference type="InterPro" id="IPR024671">
    <property type="entry name" value="Atg22-like"/>
</dbReference>
<evidence type="ECO:0000256" key="5">
    <source>
        <dbReference type="ARBA" id="ARBA00022989"/>
    </source>
</evidence>
<comment type="subcellular location">
    <subcellularLocation>
        <location evidence="1">Endomembrane system</location>
        <topology evidence="1">Multi-pass membrane protein</topology>
    </subcellularLocation>
    <subcellularLocation>
        <location evidence="7">Vacuole membrane</location>
        <topology evidence="7">Multi-pass membrane protein</topology>
    </subcellularLocation>
</comment>
<keyword evidence="4 7" id="KW-0812">Transmembrane</keyword>
<dbReference type="AlphaFoldDB" id="A0A433PUS1"/>
<dbReference type="GO" id="GO:0005774">
    <property type="term" value="C:vacuolar membrane"/>
    <property type="evidence" value="ECO:0007669"/>
    <property type="project" value="UniProtKB-SubCell"/>
</dbReference>
<evidence type="ECO:0000256" key="3">
    <source>
        <dbReference type="ARBA" id="ARBA00022448"/>
    </source>
</evidence>
<feature type="transmembrane region" description="Helical" evidence="7">
    <location>
        <begin position="98"/>
        <end position="119"/>
    </location>
</feature>
<reference evidence="8 9" key="1">
    <citation type="journal article" date="2018" name="New Phytol.">
        <title>Phylogenomics of Endogonaceae and evolution of mycorrhizas within Mucoromycota.</title>
        <authorList>
            <person name="Chang Y."/>
            <person name="Desiro A."/>
            <person name="Na H."/>
            <person name="Sandor L."/>
            <person name="Lipzen A."/>
            <person name="Clum A."/>
            <person name="Barry K."/>
            <person name="Grigoriev I.V."/>
            <person name="Martin F.M."/>
            <person name="Stajich J.E."/>
            <person name="Smith M.E."/>
            <person name="Bonito G."/>
            <person name="Spatafora J.W."/>
        </authorList>
    </citation>
    <scope>NUCLEOTIDE SEQUENCE [LARGE SCALE GENOMIC DNA]</scope>
    <source>
        <strain evidence="8 9">AD002</strain>
    </source>
</reference>
<feature type="transmembrane region" description="Helical" evidence="7">
    <location>
        <begin position="62"/>
        <end position="86"/>
    </location>
</feature>
<evidence type="ECO:0000256" key="1">
    <source>
        <dbReference type="ARBA" id="ARBA00004127"/>
    </source>
</evidence>
<evidence type="ECO:0000256" key="6">
    <source>
        <dbReference type="ARBA" id="ARBA00023136"/>
    </source>
</evidence>
<dbReference type="InterPro" id="IPR050495">
    <property type="entry name" value="ATG22/LtaA_families"/>
</dbReference>
<comment type="function">
    <text evidence="7">Vacuolar effluxer which mediate the efflux of amino acids resulting from autophagic degradation. The release of autophagic amino acids allows the maintenance of protein synthesis and viability during nitrogen starvation.</text>
</comment>